<proteinExistence type="predicted"/>
<feature type="non-terminal residue" evidence="1">
    <location>
        <position position="1"/>
    </location>
</feature>
<accession>A0A3M7RN43</accession>
<organism evidence="1 2">
    <name type="scientific">Brachionus plicatilis</name>
    <name type="common">Marine rotifer</name>
    <name type="synonym">Brachionus muelleri</name>
    <dbReference type="NCBI Taxonomy" id="10195"/>
    <lineage>
        <taxon>Eukaryota</taxon>
        <taxon>Metazoa</taxon>
        <taxon>Spiralia</taxon>
        <taxon>Gnathifera</taxon>
        <taxon>Rotifera</taxon>
        <taxon>Eurotatoria</taxon>
        <taxon>Monogononta</taxon>
        <taxon>Pseudotrocha</taxon>
        <taxon>Ploima</taxon>
        <taxon>Brachionidae</taxon>
        <taxon>Brachionus</taxon>
    </lineage>
</organism>
<gene>
    <name evidence="1" type="ORF">BpHYR1_021792</name>
</gene>
<comment type="caution">
    <text evidence="1">The sequence shown here is derived from an EMBL/GenBank/DDBJ whole genome shotgun (WGS) entry which is preliminary data.</text>
</comment>
<protein>
    <submittedName>
        <fullName evidence="1">Uncharacterized protein</fullName>
    </submittedName>
</protein>
<dbReference type="EMBL" id="REGN01003054">
    <property type="protein sequence ID" value="RNA24745.1"/>
    <property type="molecule type" value="Genomic_DNA"/>
</dbReference>
<name>A0A3M7RN43_BRAPC</name>
<evidence type="ECO:0000313" key="1">
    <source>
        <dbReference type="EMBL" id="RNA24745.1"/>
    </source>
</evidence>
<dbReference type="Proteomes" id="UP000276133">
    <property type="component" value="Unassembled WGS sequence"/>
</dbReference>
<sequence>VWVSQNSIECLFADMVYKLGDWEEFVRVCSLIIDSHDSP</sequence>
<reference evidence="1 2" key="1">
    <citation type="journal article" date="2018" name="Sci. Rep.">
        <title>Genomic signatures of local adaptation to the degree of environmental predictability in rotifers.</title>
        <authorList>
            <person name="Franch-Gras L."/>
            <person name="Hahn C."/>
            <person name="Garcia-Roger E.M."/>
            <person name="Carmona M.J."/>
            <person name="Serra M."/>
            <person name="Gomez A."/>
        </authorList>
    </citation>
    <scope>NUCLEOTIDE SEQUENCE [LARGE SCALE GENOMIC DNA]</scope>
    <source>
        <strain evidence="1">HYR1</strain>
    </source>
</reference>
<evidence type="ECO:0000313" key="2">
    <source>
        <dbReference type="Proteomes" id="UP000276133"/>
    </source>
</evidence>
<keyword evidence="2" id="KW-1185">Reference proteome</keyword>
<dbReference type="AlphaFoldDB" id="A0A3M7RN43"/>